<protein>
    <submittedName>
        <fullName evidence="5">Type I restriction enzyme, S subunit</fullName>
        <ecNumber evidence="5">3.1.21.3</ecNumber>
    </submittedName>
</protein>
<dbReference type="GO" id="GO:0009307">
    <property type="term" value="P:DNA restriction-modification system"/>
    <property type="evidence" value="ECO:0007669"/>
    <property type="project" value="UniProtKB-KW"/>
</dbReference>
<comment type="similarity">
    <text evidence="1">Belongs to the type-I restriction system S methylase family.</text>
</comment>
<dbReference type="EMBL" id="BAEM01000006">
    <property type="protein sequence ID" value="GAC08254.1"/>
    <property type="molecule type" value="Genomic_DNA"/>
</dbReference>
<feature type="domain" description="Type I restriction modification DNA specificity" evidence="4">
    <location>
        <begin position="11"/>
        <end position="183"/>
    </location>
</feature>
<dbReference type="InterPro" id="IPR052021">
    <property type="entry name" value="Type-I_RS_S_subunit"/>
</dbReference>
<feature type="domain" description="Type I restriction modification DNA specificity" evidence="4">
    <location>
        <begin position="223"/>
        <end position="350"/>
    </location>
</feature>
<sequence>MVVIENMPQARIEDLCINVTSGGTPSRKNPDFYTGDIPWLKTGELKGWFVYDAVEKITEEAIKKSSAKIYPKNTVLMAMYGDGRTIGSVAITAIDAASNQASCAMVANQDKCLPLFLFYSLKYHRETIVNLALGGAQRNLNQGTIKNFEINCPPLPQQKRIVDTLSNYDNLIENNNRRIAILEDMAQSLYREWFVNFRYPNHEDNLDADGNPKLTDSPLGQIPEGWEVKRLDDYVTLQRGFDLPKAKRNNEGGVPIYAASGLTGYHDEIKAKGPGIVTGRSGTLGIVKLVLEDHWPLNTSLWVKKFENCTAHYAYYLLDSIGLERFNSGASVPTLNRNDVHGSPVIAPPLALINKFEEIVAVKHNQINVLKRKNENLKQQRDMLLPKLISGTIEL</sequence>
<evidence type="ECO:0000259" key="4">
    <source>
        <dbReference type="Pfam" id="PF01420"/>
    </source>
</evidence>
<dbReference type="InterPro" id="IPR000055">
    <property type="entry name" value="Restrct_endonuc_typeI_TRD"/>
</dbReference>
<evidence type="ECO:0000256" key="2">
    <source>
        <dbReference type="ARBA" id="ARBA00022747"/>
    </source>
</evidence>
<dbReference type="PANTHER" id="PTHR30408">
    <property type="entry name" value="TYPE-1 RESTRICTION ENZYME ECOKI SPECIFICITY PROTEIN"/>
    <property type="match status" value="1"/>
</dbReference>
<dbReference type="CDD" id="cd17500">
    <property type="entry name" value="RMtype1_S_MmaGORF2198P_TRD1-CR1_like"/>
    <property type="match status" value="1"/>
</dbReference>
<dbReference type="CDD" id="cd17267">
    <property type="entry name" value="RMtype1_S_EcoAO83I-TRD1-CR1_like"/>
    <property type="match status" value="1"/>
</dbReference>
<comment type="caution">
    <text evidence="5">The sequence shown here is derived from an EMBL/GenBank/DDBJ whole genome shotgun (WGS) entry which is preliminary data.</text>
</comment>
<dbReference type="AlphaFoldDB" id="A0AAV3UT10"/>
<dbReference type="Pfam" id="PF01420">
    <property type="entry name" value="Methylase_S"/>
    <property type="match status" value="2"/>
</dbReference>
<evidence type="ECO:0000313" key="6">
    <source>
        <dbReference type="Proteomes" id="UP000006320"/>
    </source>
</evidence>
<dbReference type="GO" id="GO:0003677">
    <property type="term" value="F:DNA binding"/>
    <property type="evidence" value="ECO:0007669"/>
    <property type="project" value="UniProtKB-KW"/>
</dbReference>
<name>A0AAV3UT10_9ALTE</name>
<dbReference type="Gene3D" id="3.90.220.20">
    <property type="entry name" value="DNA methylase specificity domains"/>
    <property type="match status" value="2"/>
</dbReference>
<evidence type="ECO:0000313" key="5">
    <source>
        <dbReference type="EMBL" id="GAC08254.1"/>
    </source>
</evidence>
<dbReference type="GO" id="GO:0009035">
    <property type="term" value="F:type I site-specific deoxyribonuclease activity"/>
    <property type="evidence" value="ECO:0007669"/>
    <property type="project" value="UniProtKB-EC"/>
</dbReference>
<keyword evidence="2" id="KW-0680">Restriction system</keyword>
<accession>A0AAV3UT10</accession>
<proteinExistence type="inferred from homology"/>
<gene>
    <name evidence="5" type="primary">hsdS</name>
    <name evidence="5" type="ORF">GCHA_0289</name>
</gene>
<evidence type="ECO:0000256" key="3">
    <source>
        <dbReference type="ARBA" id="ARBA00023125"/>
    </source>
</evidence>
<dbReference type="EC" id="3.1.21.3" evidence="5"/>
<dbReference type="Gene3D" id="1.10.287.1120">
    <property type="entry name" value="Bipartite methylase S protein"/>
    <property type="match status" value="1"/>
</dbReference>
<dbReference type="PANTHER" id="PTHR30408:SF13">
    <property type="entry name" value="TYPE I RESTRICTION ENZYME HINDI SPECIFICITY SUBUNIT"/>
    <property type="match status" value="1"/>
</dbReference>
<dbReference type="RefSeq" id="WP_007984245.1">
    <property type="nucleotide sequence ID" value="NZ_BAEM01000006.1"/>
</dbReference>
<dbReference type="Proteomes" id="UP000006320">
    <property type="component" value="Unassembled WGS sequence"/>
</dbReference>
<keyword evidence="5" id="KW-0378">Hydrolase</keyword>
<dbReference type="InterPro" id="IPR044946">
    <property type="entry name" value="Restrct_endonuc_typeI_TRD_sf"/>
</dbReference>
<keyword evidence="3" id="KW-0238">DNA-binding</keyword>
<evidence type="ECO:0000256" key="1">
    <source>
        <dbReference type="ARBA" id="ARBA00010923"/>
    </source>
</evidence>
<dbReference type="SUPFAM" id="SSF116734">
    <property type="entry name" value="DNA methylase specificity domain"/>
    <property type="match status" value="2"/>
</dbReference>
<organism evidence="5 6">
    <name type="scientific">Paraglaciecola chathamensis S18K6</name>
    <dbReference type="NCBI Taxonomy" id="1127672"/>
    <lineage>
        <taxon>Bacteria</taxon>
        <taxon>Pseudomonadati</taxon>
        <taxon>Pseudomonadota</taxon>
        <taxon>Gammaproteobacteria</taxon>
        <taxon>Alteromonadales</taxon>
        <taxon>Alteromonadaceae</taxon>
        <taxon>Paraglaciecola</taxon>
    </lineage>
</organism>
<reference evidence="5 6" key="1">
    <citation type="journal article" date="2017" name="Antonie Van Leeuwenhoek">
        <title>Rhizobium rhizosphaerae sp. nov., a novel species isolated from rice rhizosphere.</title>
        <authorList>
            <person name="Zhao J.J."/>
            <person name="Zhang J."/>
            <person name="Zhang R.J."/>
            <person name="Zhang C.W."/>
            <person name="Yin H.Q."/>
            <person name="Zhang X.X."/>
        </authorList>
    </citation>
    <scope>NUCLEOTIDE SEQUENCE [LARGE SCALE GENOMIC DNA]</scope>
    <source>
        <strain evidence="5 6">S18K6</strain>
    </source>
</reference>